<protein>
    <recommendedName>
        <fullName evidence="4">Retrotransposon gag domain-containing protein</fullName>
    </recommendedName>
</protein>
<gene>
    <name evidence="2" type="ORF">EW026_g7809</name>
</gene>
<accession>A0A4S4K6L1</accession>
<comment type="caution">
    <text evidence="2">The sequence shown here is derived from an EMBL/GenBank/DDBJ whole genome shotgun (WGS) entry which is preliminary data.</text>
</comment>
<evidence type="ECO:0000256" key="1">
    <source>
        <dbReference type="SAM" id="MobiDB-lite"/>
    </source>
</evidence>
<dbReference type="Proteomes" id="UP000309038">
    <property type="component" value="Unassembled WGS sequence"/>
</dbReference>
<name>A0A4S4K6L1_9APHY</name>
<evidence type="ECO:0000313" key="2">
    <source>
        <dbReference type="EMBL" id="THG93425.1"/>
    </source>
</evidence>
<reference evidence="2 3" key="1">
    <citation type="submission" date="2019-02" db="EMBL/GenBank/DDBJ databases">
        <title>Genome sequencing of the rare red list fungi Phlebia centrifuga.</title>
        <authorList>
            <person name="Buettner E."/>
            <person name="Kellner H."/>
        </authorList>
    </citation>
    <scope>NUCLEOTIDE SEQUENCE [LARGE SCALE GENOMIC DNA]</scope>
    <source>
        <strain evidence="2 3">DSM 108282</strain>
    </source>
</reference>
<feature type="region of interest" description="Disordered" evidence="1">
    <location>
        <begin position="49"/>
        <end position="115"/>
    </location>
</feature>
<organism evidence="2 3">
    <name type="scientific">Hermanssonia centrifuga</name>
    <dbReference type="NCBI Taxonomy" id="98765"/>
    <lineage>
        <taxon>Eukaryota</taxon>
        <taxon>Fungi</taxon>
        <taxon>Dikarya</taxon>
        <taxon>Basidiomycota</taxon>
        <taxon>Agaricomycotina</taxon>
        <taxon>Agaricomycetes</taxon>
        <taxon>Polyporales</taxon>
        <taxon>Meruliaceae</taxon>
        <taxon>Hermanssonia</taxon>
    </lineage>
</organism>
<keyword evidence="3" id="KW-1185">Reference proteome</keyword>
<dbReference type="AlphaFoldDB" id="A0A4S4K6L1"/>
<sequence>MKAGASAVLEAPTRTALQGENLWPVNQLAPTSYLGKAFVTLGKLSSSTKSSLRRTIETNGSRCDTSPSALSGDSSSNDSSTDSGLNPKSPKTKQKPTKKKAKMVKRPTLKPQEPTAYDGRADVQYFHKFMRESIEYVTGYGLDSERYVSTLSSFMKEKAYRFFSMQVSTKDPGTWGLEKFFRELFDFCFPVDFCLKVRDTLRNKFQGHLTVQEYVSELEELFMIAGLISDEEKVIKLWNSLHGYIQKELWRFELSPTFFLMEGCGEHCHSL</sequence>
<evidence type="ECO:0008006" key="4">
    <source>
        <dbReference type="Google" id="ProtNLM"/>
    </source>
</evidence>
<evidence type="ECO:0000313" key="3">
    <source>
        <dbReference type="Proteomes" id="UP000309038"/>
    </source>
</evidence>
<dbReference type="EMBL" id="SGPJ01000666">
    <property type="protein sequence ID" value="THG93425.1"/>
    <property type="molecule type" value="Genomic_DNA"/>
</dbReference>
<proteinExistence type="predicted"/>
<feature type="compositionally biased region" description="Basic residues" evidence="1">
    <location>
        <begin position="90"/>
        <end position="108"/>
    </location>
</feature>
<feature type="compositionally biased region" description="Low complexity" evidence="1">
    <location>
        <begin position="64"/>
        <end position="89"/>
    </location>
</feature>